<sequence length="731" mass="81150">MKIRWKILLILLTFAMLPLILIKAYGLDTLRDLGSDLQIQTRVTLLERARSSLADIAEGTAARINLEDLLYRTSIKTMQGEAENLLSKKEILTLAHPPFITSPEGVENMPTLYTHPDYKKSTLRGRGMRSSRENKTSHVKKGALVDIPISLNHISFWLPQGLSKRAAMPSIRKLAPMLPTFQSCSQTLNKLALWQEITLENGLQVSYPAHNAFPPRYDPRISSWYKEVKDTLKTFWMHPVPEPATKSLCYRLSSPLFNEKDKFIGVVSLVVPVGIAINSALLMSTEKNVKIMMVVSDHSTTSNKEKLLVIGRNKGSAEENISANSKGHLWQAPPKPEWIYEDTPEFATLVDDVDNQRSGVLQMDCEGIPSLWTYSPINKDMALLIVTPVIDFTAEADKAEQYVSKSIARQIKDTTLIALAIISALGIVAYFASQNFASPIRKISEAVTKVGQGDWDARADVNSHDELGDLADSFNLMVPQLRERSSILQALSLADEAQQNLLPKSTPQVSGAEIGAKCVFSEKTGGDYFDFIGCATCGEDIFATAIGDVSGHGISAALLMTSARAYIRALTGQGRPLVEIVSKVNSLVTTDCAQTGHFMTLFTAICDTNKKTLNWIRAGHDPALIYTPETDEFEELIGTGLAIGVDEYYLYKENFTQLKSGQIVVLYTDGIWEAHSPKGEQFGKSQLREIIRDYYDKPAQQIAEIIHKQVSDYRRGLPLEDDCTVIIIKFL</sequence>
<dbReference type="SMART" id="SM00304">
    <property type="entry name" value="HAMP"/>
    <property type="match status" value="1"/>
</dbReference>
<dbReference type="CDD" id="cd18773">
    <property type="entry name" value="PDC1_HK_sensor"/>
    <property type="match status" value="1"/>
</dbReference>
<keyword evidence="3" id="KW-0812">Transmembrane</keyword>
<keyword evidence="6" id="KW-1185">Reference proteome</keyword>
<dbReference type="Gene3D" id="3.30.450.20">
    <property type="entry name" value="PAS domain"/>
    <property type="match status" value="1"/>
</dbReference>
<keyword evidence="3" id="KW-1133">Transmembrane helix</keyword>
<evidence type="ECO:0000313" key="5">
    <source>
        <dbReference type="EMBL" id="SMF13048.1"/>
    </source>
</evidence>
<dbReference type="Pfam" id="PF00672">
    <property type="entry name" value="HAMP"/>
    <property type="match status" value="1"/>
</dbReference>
<feature type="domain" description="HAMP" evidence="4">
    <location>
        <begin position="434"/>
        <end position="486"/>
    </location>
</feature>
<dbReference type="SMART" id="SM00331">
    <property type="entry name" value="PP2C_SIG"/>
    <property type="match status" value="1"/>
</dbReference>
<name>A0A1X7DCS3_9BACT</name>
<dbReference type="InterPro" id="IPR003660">
    <property type="entry name" value="HAMP_dom"/>
</dbReference>
<dbReference type="PANTHER" id="PTHR43156">
    <property type="entry name" value="STAGE II SPORULATION PROTEIN E-RELATED"/>
    <property type="match status" value="1"/>
</dbReference>
<dbReference type="PROSITE" id="PS50885">
    <property type="entry name" value="HAMP"/>
    <property type="match status" value="1"/>
</dbReference>
<keyword evidence="3" id="KW-0472">Membrane</keyword>
<dbReference type="Pfam" id="PF07228">
    <property type="entry name" value="SpoIIE"/>
    <property type="match status" value="1"/>
</dbReference>
<proteinExistence type="predicted"/>
<keyword evidence="1" id="KW-0378">Hydrolase</keyword>
<dbReference type="Proteomes" id="UP000192906">
    <property type="component" value="Unassembled WGS sequence"/>
</dbReference>
<dbReference type="OrthoDB" id="343514at2"/>
<accession>A0A1X7DCS3</accession>
<dbReference type="SUPFAM" id="SSF81606">
    <property type="entry name" value="PP2C-like"/>
    <property type="match status" value="1"/>
</dbReference>
<dbReference type="RefSeq" id="WP_085101359.1">
    <property type="nucleotide sequence ID" value="NZ_FWZU01000003.1"/>
</dbReference>
<evidence type="ECO:0000313" key="6">
    <source>
        <dbReference type="Proteomes" id="UP000192906"/>
    </source>
</evidence>
<dbReference type="InterPro" id="IPR036457">
    <property type="entry name" value="PPM-type-like_dom_sf"/>
</dbReference>
<dbReference type="InterPro" id="IPR001932">
    <property type="entry name" value="PPM-type_phosphatase-like_dom"/>
</dbReference>
<dbReference type="GO" id="GO:0007165">
    <property type="term" value="P:signal transduction"/>
    <property type="evidence" value="ECO:0007669"/>
    <property type="project" value="InterPro"/>
</dbReference>
<evidence type="ECO:0000256" key="2">
    <source>
        <dbReference type="SAM" id="MobiDB-lite"/>
    </source>
</evidence>
<dbReference type="EMBL" id="FWZU01000003">
    <property type="protein sequence ID" value="SMF13048.1"/>
    <property type="molecule type" value="Genomic_DNA"/>
</dbReference>
<protein>
    <submittedName>
        <fullName evidence="5">Sigma-B regulation protein RsbU (Phosphoserine phosphatase)</fullName>
    </submittedName>
</protein>
<dbReference type="AlphaFoldDB" id="A0A1X7DCS3"/>
<reference evidence="6" key="1">
    <citation type="submission" date="2017-04" db="EMBL/GenBank/DDBJ databases">
        <authorList>
            <person name="Varghese N."/>
            <person name="Submissions S."/>
        </authorList>
    </citation>
    <scope>NUCLEOTIDE SEQUENCE [LARGE SCALE GENOMIC DNA]</scope>
    <source>
        <strain evidence="6">K3S</strain>
    </source>
</reference>
<feature type="region of interest" description="Disordered" evidence="2">
    <location>
        <begin position="111"/>
        <end position="137"/>
    </location>
</feature>
<evidence type="ECO:0000256" key="3">
    <source>
        <dbReference type="SAM" id="Phobius"/>
    </source>
</evidence>
<dbReference type="PANTHER" id="PTHR43156:SF2">
    <property type="entry name" value="STAGE II SPORULATION PROTEIN E"/>
    <property type="match status" value="1"/>
</dbReference>
<dbReference type="InterPro" id="IPR052016">
    <property type="entry name" value="Bact_Sigma-Reg"/>
</dbReference>
<dbReference type="Gene3D" id="3.60.40.10">
    <property type="entry name" value="PPM-type phosphatase domain"/>
    <property type="match status" value="1"/>
</dbReference>
<feature type="transmembrane region" description="Helical" evidence="3">
    <location>
        <begin position="414"/>
        <end position="432"/>
    </location>
</feature>
<feature type="transmembrane region" description="Helical" evidence="3">
    <location>
        <begin position="263"/>
        <end position="283"/>
    </location>
</feature>
<dbReference type="GO" id="GO:0016791">
    <property type="term" value="F:phosphatase activity"/>
    <property type="evidence" value="ECO:0007669"/>
    <property type="project" value="TreeGrafter"/>
</dbReference>
<dbReference type="Gene3D" id="6.10.340.10">
    <property type="match status" value="1"/>
</dbReference>
<dbReference type="SUPFAM" id="SSF158472">
    <property type="entry name" value="HAMP domain-like"/>
    <property type="match status" value="1"/>
</dbReference>
<evidence type="ECO:0000256" key="1">
    <source>
        <dbReference type="ARBA" id="ARBA00022801"/>
    </source>
</evidence>
<dbReference type="GO" id="GO:0016020">
    <property type="term" value="C:membrane"/>
    <property type="evidence" value="ECO:0007669"/>
    <property type="project" value="InterPro"/>
</dbReference>
<gene>
    <name evidence="5" type="ORF">SAMN06295933_1757</name>
</gene>
<evidence type="ECO:0000259" key="4">
    <source>
        <dbReference type="PROSITE" id="PS50885"/>
    </source>
</evidence>
<organism evidence="5 6">
    <name type="scientific">Desulfovibrio gilichinskyi</name>
    <dbReference type="NCBI Taxonomy" id="1519643"/>
    <lineage>
        <taxon>Bacteria</taxon>
        <taxon>Pseudomonadati</taxon>
        <taxon>Thermodesulfobacteriota</taxon>
        <taxon>Desulfovibrionia</taxon>
        <taxon>Desulfovibrionales</taxon>
        <taxon>Desulfovibrionaceae</taxon>
        <taxon>Desulfovibrio</taxon>
    </lineage>
</organism>
<dbReference type="STRING" id="1519643.SAMN06295933_1757"/>
<dbReference type="CDD" id="cd06225">
    <property type="entry name" value="HAMP"/>
    <property type="match status" value="1"/>
</dbReference>